<reference evidence="4 5" key="1">
    <citation type="submission" date="2016-09" db="EMBL/GenBank/DDBJ databases">
        <title>Extensive genetic diversity and differential bi-allelic expression allows diatom success in the polar Southern Ocean.</title>
        <authorList>
            <consortium name="DOE Joint Genome Institute"/>
            <person name="Mock T."/>
            <person name="Otillar R.P."/>
            <person name="Strauss J."/>
            <person name="Dupont C."/>
            <person name="Frickenhaus S."/>
            <person name="Maumus F."/>
            <person name="Mcmullan M."/>
            <person name="Sanges R."/>
            <person name="Schmutz J."/>
            <person name="Toseland A."/>
            <person name="Valas R."/>
            <person name="Veluchamy A."/>
            <person name="Ward B.J."/>
            <person name="Allen A."/>
            <person name="Barry K."/>
            <person name="Falciatore A."/>
            <person name="Ferrante M."/>
            <person name="Fortunato A.E."/>
            <person name="Gloeckner G."/>
            <person name="Gruber A."/>
            <person name="Hipkin R."/>
            <person name="Janech M."/>
            <person name="Kroth P."/>
            <person name="Leese F."/>
            <person name="Lindquist E."/>
            <person name="Lyon B.R."/>
            <person name="Martin J."/>
            <person name="Mayer C."/>
            <person name="Parker M."/>
            <person name="Quesneville H."/>
            <person name="Raymond J."/>
            <person name="Uhlig C."/>
            <person name="Valentin K.U."/>
            <person name="Worden A.Z."/>
            <person name="Armbrust E.V."/>
            <person name="Bowler C."/>
            <person name="Green B."/>
            <person name="Moulton V."/>
            <person name="Van Oosterhout C."/>
            <person name="Grigoriev I."/>
        </authorList>
    </citation>
    <scope>NUCLEOTIDE SEQUENCE [LARGE SCALE GENOMIC DNA]</scope>
    <source>
        <strain evidence="4 5">CCMP1102</strain>
    </source>
</reference>
<evidence type="ECO:0000313" key="4">
    <source>
        <dbReference type="EMBL" id="OEU23682.1"/>
    </source>
</evidence>
<dbReference type="InterPro" id="IPR036291">
    <property type="entry name" value="NAD(P)-bd_dom_sf"/>
</dbReference>
<dbReference type="SUPFAM" id="SSF51735">
    <property type="entry name" value="NAD(P)-binding Rossmann-fold domains"/>
    <property type="match status" value="1"/>
</dbReference>
<feature type="compositionally biased region" description="Basic residues" evidence="2">
    <location>
        <begin position="230"/>
        <end position="239"/>
    </location>
</feature>
<dbReference type="GO" id="GO:0008202">
    <property type="term" value="P:steroid metabolic process"/>
    <property type="evidence" value="ECO:0007669"/>
    <property type="project" value="TreeGrafter"/>
</dbReference>
<proteinExistence type="inferred from homology"/>
<keyword evidence="3" id="KW-1133">Transmembrane helix</keyword>
<feature type="region of interest" description="Disordered" evidence="2">
    <location>
        <begin position="230"/>
        <end position="255"/>
    </location>
</feature>
<dbReference type="PANTHER" id="PTHR43313:SF1">
    <property type="entry name" value="3BETA-HYDROXYSTEROID DEHYDROGENASE DHS-16"/>
    <property type="match status" value="1"/>
</dbReference>
<comment type="similarity">
    <text evidence="1">Belongs to the short-chain dehydrogenases/reductases (SDR) family.</text>
</comment>
<dbReference type="EMBL" id="KV784353">
    <property type="protein sequence ID" value="OEU23682.1"/>
    <property type="molecule type" value="Genomic_DNA"/>
</dbReference>
<feature type="transmembrane region" description="Helical" evidence="3">
    <location>
        <begin position="41"/>
        <end position="65"/>
    </location>
</feature>
<evidence type="ECO:0000256" key="1">
    <source>
        <dbReference type="RuleBase" id="RU000363"/>
    </source>
</evidence>
<accession>A0A1E7FZV7</accession>
<evidence type="ECO:0000313" key="5">
    <source>
        <dbReference type="Proteomes" id="UP000095751"/>
    </source>
</evidence>
<dbReference type="PANTHER" id="PTHR43313">
    <property type="entry name" value="SHORT-CHAIN DEHYDROGENASE/REDUCTASE FAMILY 9C"/>
    <property type="match status" value="1"/>
</dbReference>
<dbReference type="Gene3D" id="3.40.50.720">
    <property type="entry name" value="NAD(P)-binding Rossmann-like Domain"/>
    <property type="match status" value="1"/>
</dbReference>
<organism evidence="4 5">
    <name type="scientific">Fragilariopsis cylindrus CCMP1102</name>
    <dbReference type="NCBI Taxonomy" id="635003"/>
    <lineage>
        <taxon>Eukaryota</taxon>
        <taxon>Sar</taxon>
        <taxon>Stramenopiles</taxon>
        <taxon>Ochrophyta</taxon>
        <taxon>Bacillariophyta</taxon>
        <taxon>Bacillariophyceae</taxon>
        <taxon>Bacillariophycidae</taxon>
        <taxon>Bacillariales</taxon>
        <taxon>Bacillariaceae</taxon>
        <taxon>Fragilariopsis</taxon>
    </lineage>
</organism>
<dbReference type="Pfam" id="PF00106">
    <property type="entry name" value="adh_short"/>
    <property type="match status" value="2"/>
</dbReference>
<dbReference type="GO" id="GO:0016491">
    <property type="term" value="F:oxidoreductase activity"/>
    <property type="evidence" value="ECO:0007669"/>
    <property type="project" value="TreeGrafter"/>
</dbReference>
<keyword evidence="3" id="KW-0472">Membrane</keyword>
<protein>
    <submittedName>
        <fullName evidence="4">NAD(P)-binding protein</fullName>
    </submittedName>
</protein>
<name>A0A1E7FZV7_9STRA</name>
<sequence length="437" mass="50046">MVWWTGNLGSLLLTGKPHGPFLQRLNAIVHQEPYQTISYCVYWSIFLILIPPLVGVILVGIILPWKLSLQYYHKHQQQCFVPNKKILQEEDDDEEEFAVLITGCDSGFGKEIAIRLAKEGFVPLWMDVTKQDHIDSAFRTINEWLLFQDTAPTAGNLQQQAPSSQQQLPHRRRRRRYLHALINNAGVGRTGYIDWNDITAYELCMNVNCFSQIRTVKTFLPIFKRQARDRRRHRHRVQQRRATNNDEDSSSLSSSSSSRFLRSRILNINSAAGILPSGGLAASPYEVAKNAAVAFTDSLRLEMKMFDVDVVSVNPSFHATPLADPTRLEREIREQTWNPLLQSKKDEYGNEFLESYIKHIARTVSSGTWDMKVVVDTVVDHCCCVHSDSSSGQMMIGMDTKFILSPLRMLPQSIRHWIVQALLPKQIPAMMEDSYHY</sequence>
<evidence type="ECO:0000256" key="3">
    <source>
        <dbReference type="SAM" id="Phobius"/>
    </source>
</evidence>
<keyword evidence="3" id="KW-0812">Transmembrane</keyword>
<dbReference type="OrthoDB" id="1274115at2759"/>
<keyword evidence="5" id="KW-1185">Reference proteome</keyword>
<dbReference type="AlphaFoldDB" id="A0A1E7FZV7"/>
<evidence type="ECO:0000256" key="2">
    <source>
        <dbReference type="SAM" id="MobiDB-lite"/>
    </source>
</evidence>
<gene>
    <name evidence="4" type="ORF">FRACYDRAFT_233855</name>
</gene>
<dbReference type="PRINTS" id="PR00080">
    <property type="entry name" value="SDRFAMILY"/>
</dbReference>
<dbReference type="InterPro" id="IPR002347">
    <property type="entry name" value="SDR_fam"/>
</dbReference>
<dbReference type="Proteomes" id="UP000095751">
    <property type="component" value="Unassembled WGS sequence"/>
</dbReference>
<dbReference type="InParanoid" id="A0A1E7FZV7"/>
<dbReference type="PRINTS" id="PR00081">
    <property type="entry name" value="GDHRDH"/>
</dbReference>
<dbReference type="KEGG" id="fcy:FRACYDRAFT_233855"/>